<comment type="pathway">
    <text evidence="2">Secondary metabolite metabolism; methylglyoxal degradation; (R)-lactate from methylglyoxal: step 1/2.</text>
</comment>
<dbReference type="EMBL" id="JBHTBQ010000004">
    <property type="protein sequence ID" value="MFC7418682.1"/>
    <property type="molecule type" value="Genomic_DNA"/>
</dbReference>
<dbReference type="PANTHER" id="PTHR46036">
    <property type="entry name" value="LACTOYLGLUTATHIONE LYASE"/>
    <property type="match status" value="1"/>
</dbReference>
<protein>
    <recommendedName>
        <fullName evidence="4">lactoylglutathione lyase</fullName>
        <ecNumber evidence="4">4.4.1.5</ecNumber>
    </recommendedName>
    <alternativeName>
        <fullName evidence="9">Aldoketomutase</fullName>
    </alternativeName>
    <alternativeName>
        <fullName evidence="8">Glyoxalase I</fullName>
    </alternativeName>
    <alternativeName>
        <fullName evidence="7">Ketone-aldehyde mutase</fullName>
    </alternativeName>
    <alternativeName>
        <fullName evidence="10">Methylglyoxalase</fullName>
    </alternativeName>
    <alternativeName>
        <fullName evidence="11">S-D-lactoylglutathione methylglyoxal lyase</fullName>
    </alternativeName>
</protein>
<dbReference type="PROSITE" id="PS00934">
    <property type="entry name" value="GLYOXALASE_I_1"/>
    <property type="match status" value="1"/>
</dbReference>
<evidence type="ECO:0000256" key="4">
    <source>
        <dbReference type="ARBA" id="ARBA00012081"/>
    </source>
</evidence>
<evidence type="ECO:0000256" key="7">
    <source>
        <dbReference type="ARBA" id="ARBA00030291"/>
    </source>
</evidence>
<comment type="catalytic activity">
    <reaction evidence="12">
        <text>(R)-S-lactoylglutathione = methylglyoxal + glutathione</text>
        <dbReference type="Rhea" id="RHEA:19069"/>
        <dbReference type="ChEBI" id="CHEBI:17158"/>
        <dbReference type="ChEBI" id="CHEBI:57474"/>
        <dbReference type="ChEBI" id="CHEBI:57925"/>
        <dbReference type="EC" id="4.4.1.5"/>
    </reaction>
</comment>
<gene>
    <name evidence="14" type="primary">gloA</name>
    <name evidence="14" type="ORF">ACFQNF_02160</name>
</gene>
<dbReference type="InterPro" id="IPR029068">
    <property type="entry name" value="Glyas_Bleomycin-R_OHBP_Dase"/>
</dbReference>
<dbReference type="PANTHER" id="PTHR46036:SF5">
    <property type="entry name" value="LACTOYLGLUTATHIONE LYASE"/>
    <property type="match status" value="1"/>
</dbReference>
<dbReference type="NCBIfam" id="TIGR00068">
    <property type="entry name" value="glyox_I"/>
    <property type="match status" value="1"/>
</dbReference>
<name>A0ABW2QSF7_9NEIS</name>
<dbReference type="SUPFAM" id="SSF54593">
    <property type="entry name" value="Glyoxalase/Bleomycin resistance protein/Dihydroxybiphenyl dioxygenase"/>
    <property type="match status" value="1"/>
</dbReference>
<dbReference type="Gene3D" id="3.10.180.10">
    <property type="entry name" value="2,3-Dihydroxybiphenyl 1,2-Dioxygenase, domain 1"/>
    <property type="match status" value="1"/>
</dbReference>
<keyword evidence="6 14" id="KW-0456">Lyase</keyword>
<dbReference type="PROSITE" id="PS51819">
    <property type="entry name" value="VOC"/>
    <property type="match status" value="1"/>
</dbReference>
<comment type="similarity">
    <text evidence="3">Belongs to the glyoxalase I family.</text>
</comment>
<dbReference type="EC" id="4.4.1.5" evidence="4"/>
<evidence type="ECO:0000256" key="9">
    <source>
        <dbReference type="ARBA" id="ARBA00030892"/>
    </source>
</evidence>
<evidence type="ECO:0000256" key="5">
    <source>
        <dbReference type="ARBA" id="ARBA00022723"/>
    </source>
</evidence>
<dbReference type="Proteomes" id="UP001596473">
    <property type="component" value="Unassembled WGS sequence"/>
</dbReference>
<evidence type="ECO:0000313" key="14">
    <source>
        <dbReference type="EMBL" id="MFC7418682.1"/>
    </source>
</evidence>
<evidence type="ECO:0000313" key="15">
    <source>
        <dbReference type="Proteomes" id="UP001596473"/>
    </source>
</evidence>
<accession>A0ABW2QSF7</accession>
<dbReference type="InterPro" id="IPR004360">
    <property type="entry name" value="Glyas_Fos-R_dOase_dom"/>
</dbReference>
<evidence type="ECO:0000256" key="2">
    <source>
        <dbReference type="ARBA" id="ARBA00005008"/>
    </source>
</evidence>
<evidence type="ECO:0000256" key="1">
    <source>
        <dbReference type="ARBA" id="ARBA00001967"/>
    </source>
</evidence>
<dbReference type="Pfam" id="PF00903">
    <property type="entry name" value="Glyoxalase"/>
    <property type="match status" value="1"/>
</dbReference>
<evidence type="ECO:0000256" key="10">
    <source>
        <dbReference type="ARBA" id="ARBA00032460"/>
    </source>
</evidence>
<organism evidence="14 15">
    <name type="scientific">Iodobacter arcticus</name>
    <dbReference type="NCBI Taxonomy" id="590593"/>
    <lineage>
        <taxon>Bacteria</taxon>
        <taxon>Pseudomonadati</taxon>
        <taxon>Pseudomonadota</taxon>
        <taxon>Betaproteobacteria</taxon>
        <taxon>Neisseriales</taxon>
        <taxon>Chitinibacteraceae</taxon>
        <taxon>Iodobacter</taxon>
    </lineage>
</organism>
<dbReference type="InterPro" id="IPR018146">
    <property type="entry name" value="Glyoxalase_1_CS"/>
</dbReference>
<keyword evidence="15" id="KW-1185">Reference proteome</keyword>
<feature type="domain" description="VOC" evidence="13">
    <location>
        <begin position="2"/>
        <end position="126"/>
    </location>
</feature>
<dbReference type="InterPro" id="IPR004361">
    <property type="entry name" value="Glyoxalase_1"/>
</dbReference>
<dbReference type="GO" id="GO:0004462">
    <property type="term" value="F:lactoylglutathione lyase activity"/>
    <property type="evidence" value="ECO:0007669"/>
    <property type="project" value="UniProtKB-EC"/>
</dbReference>
<keyword evidence="5" id="KW-0479">Metal-binding</keyword>
<evidence type="ECO:0000256" key="11">
    <source>
        <dbReference type="ARBA" id="ARBA00033298"/>
    </source>
</evidence>
<sequence>MRLMHTMLRVADLDASIRFYQAVLGMQVLRRIDFSEGRFSLVYLGYGPESEQAAIELTWNWDKQDYTHGNYYGHIAIESDDIKGLCKQASELAYRVSRKPGPMKQSSAIIAFIEDPDGHQIELIQQGSL</sequence>
<proteinExistence type="inferred from homology"/>
<dbReference type="RefSeq" id="WP_380185911.1">
    <property type="nucleotide sequence ID" value="NZ_JBHTBQ010000004.1"/>
</dbReference>
<evidence type="ECO:0000256" key="3">
    <source>
        <dbReference type="ARBA" id="ARBA00010363"/>
    </source>
</evidence>
<reference evidence="15" key="1">
    <citation type="journal article" date="2019" name="Int. J. Syst. Evol. Microbiol.">
        <title>The Global Catalogue of Microorganisms (GCM) 10K type strain sequencing project: providing services to taxonomists for standard genome sequencing and annotation.</title>
        <authorList>
            <consortium name="The Broad Institute Genomics Platform"/>
            <consortium name="The Broad Institute Genome Sequencing Center for Infectious Disease"/>
            <person name="Wu L."/>
            <person name="Ma J."/>
        </authorList>
    </citation>
    <scope>NUCLEOTIDE SEQUENCE [LARGE SCALE GENOMIC DNA]</scope>
    <source>
        <strain evidence="15">CCUG 62945</strain>
    </source>
</reference>
<evidence type="ECO:0000256" key="12">
    <source>
        <dbReference type="ARBA" id="ARBA00048273"/>
    </source>
</evidence>
<dbReference type="InterPro" id="IPR037523">
    <property type="entry name" value="VOC_core"/>
</dbReference>
<evidence type="ECO:0000259" key="13">
    <source>
        <dbReference type="PROSITE" id="PS51819"/>
    </source>
</evidence>
<comment type="cofactor">
    <cofactor evidence="1">
        <name>Ni(2+)</name>
        <dbReference type="ChEBI" id="CHEBI:49786"/>
    </cofactor>
</comment>
<evidence type="ECO:0000256" key="8">
    <source>
        <dbReference type="ARBA" id="ARBA00030537"/>
    </source>
</evidence>
<evidence type="ECO:0000256" key="6">
    <source>
        <dbReference type="ARBA" id="ARBA00023239"/>
    </source>
</evidence>
<comment type="caution">
    <text evidence="14">The sequence shown here is derived from an EMBL/GenBank/DDBJ whole genome shotgun (WGS) entry which is preliminary data.</text>
</comment>